<feature type="transmembrane region" description="Helical" evidence="4">
    <location>
        <begin position="302"/>
        <end position="327"/>
    </location>
</feature>
<evidence type="ECO:0000256" key="2">
    <source>
        <dbReference type="ARBA" id="ARBA00022676"/>
    </source>
</evidence>
<dbReference type="Gene3D" id="3.90.550.10">
    <property type="entry name" value="Spore Coat Polysaccharide Biosynthesis Protein SpsA, Chain A"/>
    <property type="match status" value="1"/>
</dbReference>
<organism evidence="5 6">
    <name type="scientific">Bulleidia extructa W1219</name>
    <dbReference type="NCBI Taxonomy" id="679192"/>
    <lineage>
        <taxon>Bacteria</taxon>
        <taxon>Bacillati</taxon>
        <taxon>Bacillota</taxon>
        <taxon>Erysipelotrichia</taxon>
        <taxon>Erysipelotrichales</taxon>
        <taxon>Erysipelotrichaceae</taxon>
        <taxon>Bulleidia</taxon>
    </lineage>
</organism>
<proteinExistence type="inferred from homology"/>
<dbReference type="eggNOG" id="COG1215">
    <property type="taxonomic scope" value="Bacteria"/>
</dbReference>
<feature type="transmembrane region" description="Helical" evidence="4">
    <location>
        <begin position="347"/>
        <end position="368"/>
    </location>
</feature>
<gene>
    <name evidence="5" type="ORF">HMPREF9013_1394</name>
</gene>
<dbReference type="OrthoDB" id="9797391at2"/>
<dbReference type="AlphaFoldDB" id="D2MLP0"/>
<keyword evidence="4" id="KW-0472">Membrane</keyword>
<feature type="transmembrane region" description="Helical" evidence="4">
    <location>
        <begin position="389"/>
        <end position="407"/>
    </location>
</feature>
<dbReference type="STRING" id="679192.HMPREF9013_1394"/>
<dbReference type="Pfam" id="PF13641">
    <property type="entry name" value="Glyco_tranf_2_3"/>
    <property type="match status" value="1"/>
</dbReference>
<dbReference type="RefSeq" id="WP_006626311.1">
    <property type="nucleotide sequence ID" value="NZ_ADFR01000001.1"/>
</dbReference>
<comment type="caution">
    <text evidence="5">The sequence shown here is derived from an EMBL/GenBank/DDBJ whole genome shotgun (WGS) entry which is preliminary data.</text>
</comment>
<keyword evidence="6" id="KW-1185">Reference proteome</keyword>
<keyword evidence="2 5" id="KW-0328">Glycosyltransferase</keyword>
<comment type="similarity">
    <text evidence="1">Belongs to the glycosyltransferase 2 family.</text>
</comment>
<evidence type="ECO:0000313" key="6">
    <source>
        <dbReference type="Proteomes" id="UP000005017"/>
    </source>
</evidence>
<name>D2MLP0_9FIRM</name>
<keyword evidence="4" id="KW-0812">Transmembrane</keyword>
<evidence type="ECO:0000313" key="5">
    <source>
        <dbReference type="EMBL" id="EFC06449.1"/>
    </source>
</evidence>
<dbReference type="CDD" id="cd06438">
    <property type="entry name" value="EpsO_like"/>
    <property type="match status" value="1"/>
</dbReference>
<dbReference type="EMBL" id="ADFR01000001">
    <property type="protein sequence ID" value="EFC06449.1"/>
    <property type="molecule type" value="Genomic_DNA"/>
</dbReference>
<keyword evidence="3 5" id="KW-0808">Transferase</keyword>
<evidence type="ECO:0000256" key="3">
    <source>
        <dbReference type="ARBA" id="ARBA00022679"/>
    </source>
</evidence>
<dbReference type="EC" id="2.4.-.-" evidence="5"/>
<dbReference type="Proteomes" id="UP000005017">
    <property type="component" value="Unassembled WGS sequence"/>
</dbReference>
<dbReference type="PANTHER" id="PTHR43630:SF1">
    <property type="entry name" value="POLY-BETA-1,6-N-ACETYL-D-GLUCOSAMINE SYNTHASE"/>
    <property type="match status" value="1"/>
</dbReference>
<accession>D2MLP0</accession>
<reference evidence="6" key="1">
    <citation type="submission" date="2009-12" db="EMBL/GenBank/DDBJ databases">
        <title>Sequence of Clostridiales genomosp. BVAB3 str. UPII9-5.</title>
        <authorList>
            <person name="Madupu R."/>
            <person name="Durkin A.S."/>
            <person name="Torralba M."/>
            <person name="Methe B."/>
            <person name="Sutton G.G."/>
            <person name="Strausberg R.L."/>
            <person name="Nelson K.E."/>
        </authorList>
    </citation>
    <scope>NUCLEOTIDE SEQUENCE [LARGE SCALE GENOMIC DNA]</scope>
    <source>
        <strain evidence="6">W1219</strain>
    </source>
</reference>
<feature type="transmembrane region" description="Helical" evidence="4">
    <location>
        <begin position="13"/>
        <end position="34"/>
    </location>
</feature>
<evidence type="ECO:0000256" key="1">
    <source>
        <dbReference type="ARBA" id="ARBA00006739"/>
    </source>
</evidence>
<dbReference type="SUPFAM" id="SSF53448">
    <property type="entry name" value="Nucleotide-diphospho-sugar transferases"/>
    <property type="match status" value="1"/>
</dbReference>
<protein>
    <submittedName>
        <fullName evidence="5">Glycosyltransferase, group 2 family protein</fullName>
        <ecNumber evidence="5">2.4.-.-</ecNumber>
    </submittedName>
</protein>
<dbReference type="GO" id="GO:0016757">
    <property type="term" value="F:glycosyltransferase activity"/>
    <property type="evidence" value="ECO:0007669"/>
    <property type="project" value="UniProtKB-KW"/>
</dbReference>
<dbReference type="InterPro" id="IPR029044">
    <property type="entry name" value="Nucleotide-diphossugar_trans"/>
</dbReference>
<sequence>MRFLDQFELFTDVIFVVMTVAYLYQFFYIIYSIFKYKVPVMPEAKRLHRYAVFISARNERNVIGELLDSLTNQDYPRDKYDIYVTADNCTDDTAQVARDHGAYAFERFNDEKKGKGYALNEMYHQVIALKGQGYYEAVVVFDADNIVDAQFLKEMNKTFDTGKYDALTTYRNSKNFGQNWLTAAYSLWFMHEARHLNYARMMLGAQCMISGTGFVVSTKLMDINEGWPYYLLTEDIQFSVASTLQGFHIGYCDTAILYDEQPATWKQAWRQRLRWAKGFYQIDGRYLGPLASGVVKGKNRRLAFYDILMTVLPSSLLTVALIILALWVLVSSSVMPYYVAIVFQNEMLWYLIKLIGGSWIGLTLMAFVTTVQEWKRIPATKVEKLGACLLFPVYLLSYIPISIVAIFKKVEWTPIQHFSTEELQKKNK</sequence>
<evidence type="ECO:0000256" key="4">
    <source>
        <dbReference type="SAM" id="Phobius"/>
    </source>
</evidence>
<dbReference type="PANTHER" id="PTHR43630">
    <property type="entry name" value="POLY-BETA-1,6-N-ACETYL-D-GLUCOSAMINE SYNTHASE"/>
    <property type="match status" value="1"/>
</dbReference>
<keyword evidence="4" id="KW-1133">Transmembrane helix</keyword>